<evidence type="ECO:0000313" key="1">
    <source>
        <dbReference type="EMBL" id="MCI69088.1"/>
    </source>
</evidence>
<reference evidence="1 2" key="1">
    <citation type="journal article" date="2018" name="Front. Plant Sci.">
        <title>Red Clover (Trifolium pratense) and Zigzag Clover (T. medium) - A Picture of Genomic Similarities and Differences.</title>
        <authorList>
            <person name="Dluhosova J."/>
            <person name="Istvanek J."/>
            <person name="Nedelnik J."/>
            <person name="Repkova J."/>
        </authorList>
    </citation>
    <scope>NUCLEOTIDE SEQUENCE [LARGE SCALE GENOMIC DNA]</scope>
    <source>
        <strain evidence="2">cv. 10/8</strain>
        <tissue evidence="1">Leaf</tissue>
    </source>
</reference>
<comment type="caution">
    <text evidence="1">The sequence shown here is derived from an EMBL/GenBank/DDBJ whole genome shotgun (WGS) entry which is preliminary data.</text>
</comment>
<dbReference type="AlphaFoldDB" id="A0A392U7M8"/>
<keyword evidence="2" id="KW-1185">Reference proteome</keyword>
<sequence length="32" mass="3513">MASTSENVNTPEKILLKSSDNETFEVELAIAM</sequence>
<protein>
    <submittedName>
        <fullName evidence="1">Uncharacterized protein</fullName>
    </submittedName>
</protein>
<dbReference type="EMBL" id="LXQA010748886">
    <property type="protein sequence ID" value="MCI69088.1"/>
    <property type="molecule type" value="Genomic_DNA"/>
</dbReference>
<proteinExistence type="predicted"/>
<organism evidence="1 2">
    <name type="scientific">Trifolium medium</name>
    <dbReference type="NCBI Taxonomy" id="97028"/>
    <lineage>
        <taxon>Eukaryota</taxon>
        <taxon>Viridiplantae</taxon>
        <taxon>Streptophyta</taxon>
        <taxon>Embryophyta</taxon>
        <taxon>Tracheophyta</taxon>
        <taxon>Spermatophyta</taxon>
        <taxon>Magnoliopsida</taxon>
        <taxon>eudicotyledons</taxon>
        <taxon>Gunneridae</taxon>
        <taxon>Pentapetalae</taxon>
        <taxon>rosids</taxon>
        <taxon>fabids</taxon>
        <taxon>Fabales</taxon>
        <taxon>Fabaceae</taxon>
        <taxon>Papilionoideae</taxon>
        <taxon>50 kb inversion clade</taxon>
        <taxon>NPAAA clade</taxon>
        <taxon>Hologalegina</taxon>
        <taxon>IRL clade</taxon>
        <taxon>Trifolieae</taxon>
        <taxon>Trifolium</taxon>
    </lineage>
</organism>
<evidence type="ECO:0000313" key="2">
    <source>
        <dbReference type="Proteomes" id="UP000265520"/>
    </source>
</evidence>
<feature type="non-terminal residue" evidence="1">
    <location>
        <position position="32"/>
    </location>
</feature>
<accession>A0A392U7M8</accession>
<name>A0A392U7M8_9FABA</name>
<dbReference type="Proteomes" id="UP000265520">
    <property type="component" value="Unassembled WGS sequence"/>
</dbReference>